<feature type="chain" id="PRO_5045428734" evidence="1">
    <location>
        <begin position="30"/>
        <end position="667"/>
    </location>
</feature>
<dbReference type="SUPFAM" id="SSF56436">
    <property type="entry name" value="C-type lectin-like"/>
    <property type="match status" value="1"/>
</dbReference>
<reference evidence="5" key="1">
    <citation type="submission" date="2025-08" db="UniProtKB">
        <authorList>
            <consortium name="RefSeq"/>
        </authorList>
    </citation>
    <scope>IDENTIFICATION</scope>
</reference>
<dbReference type="Proteomes" id="UP000694888">
    <property type="component" value="Unplaced"/>
</dbReference>
<feature type="domain" description="MAM" evidence="3">
    <location>
        <begin position="499"/>
        <end position="666"/>
    </location>
</feature>
<evidence type="ECO:0000256" key="1">
    <source>
        <dbReference type="SAM" id="SignalP"/>
    </source>
</evidence>
<dbReference type="InterPro" id="IPR013320">
    <property type="entry name" value="ConA-like_dom_sf"/>
</dbReference>
<dbReference type="InterPro" id="IPR001304">
    <property type="entry name" value="C-type_lectin-like"/>
</dbReference>
<name>A0ABM1VWI6_APLCA</name>
<gene>
    <name evidence="5" type="primary">LOC118478025</name>
</gene>
<dbReference type="CDD" id="cd00037">
    <property type="entry name" value="CLECT"/>
    <property type="match status" value="1"/>
</dbReference>
<dbReference type="InterPro" id="IPR000998">
    <property type="entry name" value="MAM_dom"/>
</dbReference>
<sequence>MEARIKNYSVSVVWLCFLALHLAVSESQASDECPTGWRYFSKRASCFKLFSEERVSWSQANRNCQEQTGGPNNSTMGVLARVFDKETDEYLQNLLSEFSESEAWIGLNDIDLDNTSLPYRWDFYDLMEGDYTGWKAGASYNSDGISSGVITTPQGWEEKDYQLSSAYICQIDLGLPDVHLSCPPMEEGEKSQNSVCSFKKTRWIGSVQWQLPNGGVADCYSSGVCLNRGDPNFQAINSSTEEVRSTFGINTVVFGKHSTLMCTPEFITGRKIASCDLPVYVKPSAPRCEFSYTAKGQAHFVCVIDKVYPGVACEWSGHLGIATKVTTLASGHKKVRCELVEDLRGELDNYLIKVYPQLNDGTRIEEASNEVTFEMPDGLVEPEIFDGKGNELTVIDFDTDRNEVVHKVSPVKLITQERFTVKCVKPPGSLRTISTSVHCDDSIRDVDTGLSSKTAPGRKVQLTFKASESMDGKSCKCISLLSGNESSRDTSVSFSVEGMFCDFESNKCGIECTLCDGTSWIRASASADLYDKLPKQDYGSDSSSGYFLYAGKFGRNTGPAILKTRSVDTKDGGACLSFVYFSGAGTVAGGATLTVFTRTHNDSKGIPVNIFGAQVSQGQTGWREVTVEIPGDQGLIDVFFQADQPDRTSDPVVIDDIYLRPGPCSKP</sequence>
<dbReference type="Gene3D" id="3.10.100.10">
    <property type="entry name" value="Mannose-Binding Protein A, subunit A"/>
    <property type="match status" value="1"/>
</dbReference>
<protein>
    <submittedName>
        <fullName evidence="5">Uncharacterized protein LOC118478025</fullName>
    </submittedName>
</protein>
<accession>A0ABM1VWI6</accession>
<organism evidence="4 5">
    <name type="scientific">Aplysia californica</name>
    <name type="common">California sea hare</name>
    <dbReference type="NCBI Taxonomy" id="6500"/>
    <lineage>
        <taxon>Eukaryota</taxon>
        <taxon>Metazoa</taxon>
        <taxon>Spiralia</taxon>
        <taxon>Lophotrochozoa</taxon>
        <taxon>Mollusca</taxon>
        <taxon>Gastropoda</taxon>
        <taxon>Heterobranchia</taxon>
        <taxon>Euthyneura</taxon>
        <taxon>Tectipleura</taxon>
        <taxon>Aplysiida</taxon>
        <taxon>Aplysioidea</taxon>
        <taxon>Aplysiidae</taxon>
        <taxon>Aplysia</taxon>
    </lineage>
</organism>
<proteinExistence type="predicted"/>
<dbReference type="SUPFAM" id="SSF49899">
    <property type="entry name" value="Concanavalin A-like lectins/glucanases"/>
    <property type="match status" value="1"/>
</dbReference>
<evidence type="ECO:0000313" key="5">
    <source>
        <dbReference type="RefSeq" id="XP_035826778.1"/>
    </source>
</evidence>
<dbReference type="SMART" id="SM00034">
    <property type="entry name" value="CLECT"/>
    <property type="match status" value="1"/>
</dbReference>
<evidence type="ECO:0000259" key="3">
    <source>
        <dbReference type="PROSITE" id="PS50060"/>
    </source>
</evidence>
<feature type="signal peptide" evidence="1">
    <location>
        <begin position="1"/>
        <end position="29"/>
    </location>
</feature>
<evidence type="ECO:0000313" key="4">
    <source>
        <dbReference type="Proteomes" id="UP000694888"/>
    </source>
</evidence>
<dbReference type="InterPro" id="IPR016186">
    <property type="entry name" value="C-type_lectin-like/link_sf"/>
</dbReference>
<dbReference type="InterPro" id="IPR016187">
    <property type="entry name" value="CTDL_fold"/>
</dbReference>
<dbReference type="PROSITE" id="PS50041">
    <property type="entry name" value="C_TYPE_LECTIN_2"/>
    <property type="match status" value="1"/>
</dbReference>
<dbReference type="InterPro" id="IPR051560">
    <property type="entry name" value="MAM_domain-containing"/>
</dbReference>
<keyword evidence="4" id="KW-1185">Reference proteome</keyword>
<dbReference type="CDD" id="cd06263">
    <property type="entry name" value="MAM"/>
    <property type="match status" value="1"/>
</dbReference>
<keyword evidence="1" id="KW-0732">Signal</keyword>
<dbReference type="SMART" id="SM00137">
    <property type="entry name" value="MAM"/>
    <property type="match status" value="1"/>
</dbReference>
<dbReference type="Pfam" id="PF00059">
    <property type="entry name" value="Lectin_C"/>
    <property type="match status" value="1"/>
</dbReference>
<dbReference type="GeneID" id="118478025"/>
<dbReference type="Gene3D" id="2.60.120.200">
    <property type="match status" value="1"/>
</dbReference>
<dbReference type="PANTHER" id="PTHR23282">
    <property type="entry name" value="APICAL ENDOSOMAL GLYCOPROTEIN PRECURSOR"/>
    <property type="match status" value="1"/>
</dbReference>
<evidence type="ECO:0000259" key="2">
    <source>
        <dbReference type="PROSITE" id="PS50041"/>
    </source>
</evidence>
<dbReference type="PANTHER" id="PTHR23282:SF101">
    <property type="entry name" value="MAM DOMAIN-CONTAINING PROTEIN"/>
    <property type="match status" value="1"/>
</dbReference>
<dbReference type="Pfam" id="PF00629">
    <property type="entry name" value="MAM"/>
    <property type="match status" value="1"/>
</dbReference>
<dbReference type="PROSITE" id="PS50060">
    <property type="entry name" value="MAM_2"/>
    <property type="match status" value="1"/>
</dbReference>
<feature type="domain" description="C-type lectin" evidence="2">
    <location>
        <begin position="42"/>
        <end position="170"/>
    </location>
</feature>
<dbReference type="RefSeq" id="XP_035826778.1">
    <property type="nucleotide sequence ID" value="XM_035970885.1"/>
</dbReference>